<reference evidence="1" key="1">
    <citation type="submission" date="2021-04" db="EMBL/GenBank/DDBJ databases">
        <title>Whole genome sequencing of Enterococci isolates from hospitalized patients.</title>
        <authorList>
            <person name="Ogoti B.M."/>
            <person name="Onyambu F.G."/>
        </authorList>
    </citation>
    <scope>NUCLEOTIDE SEQUENCE</scope>
    <source>
        <strain evidence="1">242</strain>
    </source>
</reference>
<evidence type="ECO:0008006" key="3">
    <source>
        <dbReference type="Google" id="ProtNLM"/>
    </source>
</evidence>
<evidence type="ECO:0000313" key="1">
    <source>
        <dbReference type="EMBL" id="MBR8645634.1"/>
    </source>
</evidence>
<sequence>MSVYVFLTDGLLIDTGAQILLEELIPFYESADFDSVALTHHHEDHTGCCLDTGT</sequence>
<gene>
    <name evidence="1" type="ORF">KEH51_21360</name>
</gene>
<proteinExistence type="predicted"/>
<protein>
    <recommendedName>
        <fullName evidence="3">MBL fold metallo-hydrolase</fullName>
    </recommendedName>
</protein>
<evidence type="ECO:0000313" key="2">
    <source>
        <dbReference type="Proteomes" id="UP000680045"/>
    </source>
</evidence>
<dbReference type="AlphaFoldDB" id="A0A941FMR2"/>
<dbReference type="InterPro" id="IPR036866">
    <property type="entry name" value="RibonucZ/Hydroxyglut_hydro"/>
</dbReference>
<dbReference type="SUPFAM" id="SSF56281">
    <property type="entry name" value="Metallo-hydrolase/oxidoreductase"/>
    <property type="match status" value="1"/>
</dbReference>
<accession>A0A941FMR2</accession>
<organism evidence="1 2">
    <name type="scientific">Peribacillus frigoritolerans</name>
    <dbReference type="NCBI Taxonomy" id="450367"/>
    <lineage>
        <taxon>Bacteria</taxon>
        <taxon>Bacillati</taxon>
        <taxon>Bacillota</taxon>
        <taxon>Bacilli</taxon>
        <taxon>Bacillales</taxon>
        <taxon>Bacillaceae</taxon>
        <taxon>Peribacillus</taxon>
    </lineage>
</organism>
<dbReference type="Gene3D" id="3.60.15.10">
    <property type="entry name" value="Ribonuclease Z/Hydroxyacylglutathione hydrolase-like"/>
    <property type="match status" value="1"/>
</dbReference>
<name>A0A941FMR2_9BACI</name>
<dbReference type="EMBL" id="JAGTPW010000046">
    <property type="protein sequence ID" value="MBR8645634.1"/>
    <property type="molecule type" value="Genomic_DNA"/>
</dbReference>
<comment type="caution">
    <text evidence="1">The sequence shown here is derived from an EMBL/GenBank/DDBJ whole genome shotgun (WGS) entry which is preliminary data.</text>
</comment>
<dbReference type="Proteomes" id="UP000680045">
    <property type="component" value="Unassembled WGS sequence"/>
</dbReference>